<keyword evidence="2" id="KW-1185">Reference proteome</keyword>
<accession>A0ABQ9TPB0</accession>
<sequence>MREETLAVIGFVLKEVLGVQKCIGRTVIIPPASVDLAKVLLLISEQGDLNEDVELEITGNKQAVHQSGAKTVLIDDLAKAKGKKQEDPEAGELQLQDS</sequence>
<organism evidence="1 2">
    <name type="scientific">Saguinus oedipus</name>
    <name type="common">Cotton-top tamarin</name>
    <name type="synonym">Oedipomidas oedipus</name>
    <dbReference type="NCBI Taxonomy" id="9490"/>
    <lineage>
        <taxon>Eukaryota</taxon>
        <taxon>Metazoa</taxon>
        <taxon>Chordata</taxon>
        <taxon>Craniata</taxon>
        <taxon>Vertebrata</taxon>
        <taxon>Euteleostomi</taxon>
        <taxon>Mammalia</taxon>
        <taxon>Eutheria</taxon>
        <taxon>Euarchontoglires</taxon>
        <taxon>Primates</taxon>
        <taxon>Haplorrhini</taxon>
        <taxon>Platyrrhini</taxon>
        <taxon>Cebidae</taxon>
        <taxon>Callitrichinae</taxon>
        <taxon>Saguinus</taxon>
    </lineage>
</organism>
<evidence type="ECO:0000313" key="1">
    <source>
        <dbReference type="EMBL" id="KAK2086615.1"/>
    </source>
</evidence>
<dbReference type="Proteomes" id="UP001266305">
    <property type="component" value="Unassembled WGS sequence"/>
</dbReference>
<dbReference type="EMBL" id="JASSZA010000020">
    <property type="protein sequence ID" value="KAK2086615.1"/>
    <property type="molecule type" value="Genomic_DNA"/>
</dbReference>
<evidence type="ECO:0000313" key="2">
    <source>
        <dbReference type="Proteomes" id="UP001266305"/>
    </source>
</evidence>
<name>A0ABQ9TPB0_SAGOE</name>
<protein>
    <submittedName>
        <fullName evidence="1">Uncharacterized protein</fullName>
    </submittedName>
</protein>
<reference evidence="1 2" key="1">
    <citation type="submission" date="2023-05" db="EMBL/GenBank/DDBJ databases">
        <title>B98-5 Cell Line De Novo Hybrid Assembly: An Optical Mapping Approach.</title>
        <authorList>
            <person name="Kananen K."/>
            <person name="Auerbach J.A."/>
            <person name="Kautto E."/>
            <person name="Blachly J.S."/>
        </authorList>
    </citation>
    <scope>NUCLEOTIDE SEQUENCE [LARGE SCALE GENOMIC DNA]</scope>
    <source>
        <strain evidence="1">B95-8</strain>
        <tissue evidence="1">Cell line</tissue>
    </source>
</reference>
<proteinExistence type="predicted"/>
<gene>
    <name evidence="1" type="ORF">P7K49_036040</name>
</gene>
<comment type="caution">
    <text evidence="1">The sequence shown here is derived from an EMBL/GenBank/DDBJ whole genome shotgun (WGS) entry which is preliminary data.</text>
</comment>